<evidence type="ECO:0000256" key="4">
    <source>
        <dbReference type="ARBA" id="ARBA00022777"/>
    </source>
</evidence>
<dbReference type="PIRSF" id="PIRSF000535">
    <property type="entry name" value="1PFK/6PFK/LacC"/>
    <property type="match status" value="1"/>
</dbReference>
<name>A0A8J7KYC2_9ACTN</name>
<evidence type="ECO:0000256" key="2">
    <source>
        <dbReference type="ARBA" id="ARBA00022679"/>
    </source>
</evidence>
<evidence type="ECO:0000313" key="9">
    <source>
        <dbReference type="EMBL" id="MBG6139157.1"/>
    </source>
</evidence>
<dbReference type="GO" id="GO:0008443">
    <property type="term" value="F:phosphofructokinase activity"/>
    <property type="evidence" value="ECO:0007669"/>
    <property type="project" value="TreeGrafter"/>
</dbReference>
<dbReference type="InterPro" id="IPR011611">
    <property type="entry name" value="PfkB_dom"/>
</dbReference>
<sequence length="341" mass="34914">MILTVTLNVALDVTYQVDALVPGAAHRVRTVVERPGGKGLNVARVLHALGEPVIATGLVGGAAGAKARDLLETRHAFVEIADESRRTVVVSDGSDATGFWEPGPLVTAEEWAEFVARYRGLVAVARVVVLSGSLPRGVPADAYAQLVTIAREREVPTVLDTSGEPLTLALAAGPDVIKPNAEELAEAMRGGATPTDRPGADGGARTTAHPDPGAPTGGQPAYDGDRIATAGLAHIVECAEALRTAGARAVLASRGPDGMLAVTADGRWRAAPPAPVAGNPTGAGDSAVAAVARGLAYQKEWPWILADAVALSASAVLAPEAGAFDSIAYRGFRRAVTSQEL</sequence>
<accession>A0A8J7KYC2</accession>
<evidence type="ECO:0000256" key="7">
    <source>
        <dbReference type="SAM" id="MobiDB-lite"/>
    </source>
</evidence>
<evidence type="ECO:0000256" key="6">
    <source>
        <dbReference type="PIRNR" id="PIRNR000535"/>
    </source>
</evidence>
<keyword evidence="2 6" id="KW-0808">Transferase</keyword>
<dbReference type="InterPro" id="IPR017583">
    <property type="entry name" value="Tagatose/fructose_Pkinase"/>
</dbReference>
<dbReference type="GO" id="GO:0005829">
    <property type="term" value="C:cytosol"/>
    <property type="evidence" value="ECO:0007669"/>
    <property type="project" value="TreeGrafter"/>
</dbReference>
<keyword evidence="10" id="KW-1185">Reference proteome</keyword>
<dbReference type="GO" id="GO:0005524">
    <property type="term" value="F:ATP binding"/>
    <property type="evidence" value="ECO:0007669"/>
    <property type="project" value="UniProtKB-KW"/>
</dbReference>
<dbReference type="AlphaFoldDB" id="A0A8J7KYC2"/>
<dbReference type="PANTHER" id="PTHR46566:SF5">
    <property type="entry name" value="1-PHOSPHOFRUCTOKINASE"/>
    <property type="match status" value="1"/>
</dbReference>
<protein>
    <submittedName>
        <fullName evidence="9">Tagatose 6-phosphate kinase</fullName>
        <ecNumber evidence="9">2.7.1.144</ecNumber>
    </submittedName>
</protein>
<dbReference type="PANTHER" id="PTHR46566">
    <property type="entry name" value="1-PHOSPHOFRUCTOKINASE-RELATED"/>
    <property type="match status" value="1"/>
</dbReference>
<dbReference type="CDD" id="cd01164">
    <property type="entry name" value="FruK_PfkB_like"/>
    <property type="match status" value="1"/>
</dbReference>
<comment type="caution">
    <text evidence="9">The sequence shown here is derived from an EMBL/GenBank/DDBJ whole genome shotgun (WGS) entry which is preliminary data.</text>
</comment>
<dbReference type="SUPFAM" id="SSF53613">
    <property type="entry name" value="Ribokinase-like"/>
    <property type="match status" value="1"/>
</dbReference>
<dbReference type="GO" id="GO:0009024">
    <property type="term" value="F:tagatose-6-phosphate kinase activity"/>
    <property type="evidence" value="ECO:0007669"/>
    <property type="project" value="UniProtKB-EC"/>
</dbReference>
<evidence type="ECO:0000256" key="1">
    <source>
        <dbReference type="ARBA" id="ARBA00010688"/>
    </source>
</evidence>
<dbReference type="EMBL" id="JADOUF010000001">
    <property type="protein sequence ID" value="MBG6139157.1"/>
    <property type="molecule type" value="Genomic_DNA"/>
</dbReference>
<evidence type="ECO:0000313" key="10">
    <source>
        <dbReference type="Proteomes" id="UP000622552"/>
    </source>
</evidence>
<comment type="similarity">
    <text evidence="1">Belongs to the carbohydrate kinase PfkB family.</text>
</comment>
<dbReference type="Pfam" id="PF00294">
    <property type="entry name" value="PfkB"/>
    <property type="match status" value="2"/>
</dbReference>
<evidence type="ECO:0000259" key="8">
    <source>
        <dbReference type="Pfam" id="PF00294"/>
    </source>
</evidence>
<dbReference type="Gene3D" id="3.40.1190.20">
    <property type="match status" value="1"/>
</dbReference>
<feature type="domain" description="Carbohydrate kinase PfkB" evidence="8">
    <location>
        <begin position="9"/>
        <end position="187"/>
    </location>
</feature>
<gene>
    <name evidence="9" type="ORF">IW245_005351</name>
</gene>
<keyword evidence="5" id="KW-0067">ATP-binding</keyword>
<feature type="domain" description="Carbohydrate kinase PfkB" evidence="8">
    <location>
        <begin position="233"/>
        <end position="322"/>
    </location>
</feature>
<dbReference type="RefSeq" id="WP_197005841.1">
    <property type="nucleotide sequence ID" value="NZ_BONS01000012.1"/>
</dbReference>
<dbReference type="EC" id="2.7.1.144" evidence="9"/>
<dbReference type="Proteomes" id="UP000622552">
    <property type="component" value="Unassembled WGS sequence"/>
</dbReference>
<proteinExistence type="inferred from homology"/>
<dbReference type="InterPro" id="IPR029056">
    <property type="entry name" value="Ribokinase-like"/>
</dbReference>
<reference evidence="9" key="1">
    <citation type="submission" date="2020-11" db="EMBL/GenBank/DDBJ databases">
        <title>Sequencing the genomes of 1000 actinobacteria strains.</title>
        <authorList>
            <person name="Klenk H.-P."/>
        </authorList>
    </citation>
    <scope>NUCLEOTIDE SEQUENCE</scope>
    <source>
        <strain evidence="9">DSM 45356</strain>
    </source>
</reference>
<keyword evidence="3" id="KW-0547">Nucleotide-binding</keyword>
<feature type="region of interest" description="Disordered" evidence="7">
    <location>
        <begin position="186"/>
        <end position="222"/>
    </location>
</feature>
<organism evidence="9 10">
    <name type="scientific">Longispora fulva</name>
    <dbReference type="NCBI Taxonomy" id="619741"/>
    <lineage>
        <taxon>Bacteria</taxon>
        <taxon>Bacillati</taxon>
        <taxon>Actinomycetota</taxon>
        <taxon>Actinomycetes</taxon>
        <taxon>Micromonosporales</taxon>
        <taxon>Micromonosporaceae</taxon>
        <taxon>Longispora</taxon>
    </lineage>
</organism>
<evidence type="ECO:0000256" key="3">
    <source>
        <dbReference type="ARBA" id="ARBA00022741"/>
    </source>
</evidence>
<dbReference type="PROSITE" id="PS00583">
    <property type="entry name" value="PFKB_KINASES_1"/>
    <property type="match status" value="1"/>
</dbReference>
<keyword evidence="4 9" id="KW-0418">Kinase</keyword>
<dbReference type="InterPro" id="IPR002173">
    <property type="entry name" value="Carboh/pur_kinase_PfkB_CS"/>
</dbReference>
<evidence type="ECO:0000256" key="5">
    <source>
        <dbReference type="ARBA" id="ARBA00022840"/>
    </source>
</evidence>